<dbReference type="OrthoDB" id="653949at2"/>
<organism evidence="3 4">
    <name type="scientific">Muriicola soli</name>
    <dbReference type="NCBI Taxonomy" id="2507538"/>
    <lineage>
        <taxon>Bacteria</taxon>
        <taxon>Pseudomonadati</taxon>
        <taxon>Bacteroidota</taxon>
        <taxon>Flavobacteriia</taxon>
        <taxon>Flavobacteriales</taxon>
        <taxon>Flavobacteriaceae</taxon>
        <taxon>Muriicola</taxon>
    </lineage>
</organism>
<protein>
    <submittedName>
        <fullName evidence="3">SPOR domain-containing protein</fullName>
    </submittedName>
</protein>
<feature type="coiled-coil region" evidence="1">
    <location>
        <begin position="66"/>
        <end position="97"/>
    </location>
</feature>
<name>A0A411ECG8_9FLAO</name>
<proteinExistence type="predicted"/>
<dbReference type="Gene3D" id="3.30.70.1070">
    <property type="entry name" value="Sporulation related repeat"/>
    <property type="match status" value="1"/>
</dbReference>
<evidence type="ECO:0000313" key="3">
    <source>
        <dbReference type="EMBL" id="QBA65441.1"/>
    </source>
</evidence>
<dbReference type="Pfam" id="PF18175">
    <property type="entry name" value="HU-CCDC81_bac_2"/>
    <property type="match status" value="1"/>
</dbReference>
<gene>
    <name evidence="3" type="ORF">EQY75_13410</name>
</gene>
<dbReference type="KEGG" id="mur:EQY75_13410"/>
<evidence type="ECO:0000313" key="4">
    <source>
        <dbReference type="Proteomes" id="UP000290889"/>
    </source>
</evidence>
<sequence>MSPSGYIEELLYRYNCVVVPEFGAFLTQLKSAFIDKSAQTFYPPSKTLSFNSQLQSNDGLLISYMAEAEKSSYEEIQEKLARQVEQWKEQLEKGETLAFDNIGSFKPTKEGKLIFQPAKQTNFLTSSFGLSSFVSKPVLREVLKKEVEEIEEKVPFIITPEEREKSNFRPLLKYAAIVLLAISAGITGYRTYDQALSNEIVSQQKAQEIISNSIQEATFFDTKPLELPVFKVEVKKDVRKSHHIIAGAFREKSNADKKINQLQNKGYDAFYVGQNKFGLYQVAFSSYSDPKEALKALKQIRLTESKDAWLLSVK</sequence>
<evidence type="ECO:0000256" key="1">
    <source>
        <dbReference type="SAM" id="Coils"/>
    </source>
</evidence>
<keyword evidence="4" id="KW-1185">Reference proteome</keyword>
<dbReference type="InterPro" id="IPR036680">
    <property type="entry name" value="SPOR-like_sf"/>
</dbReference>
<dbReference type="SUPFAM" id="SSF110997">
    <property type="entry name" value="Sporulation related repeat"/>
    <property type="match status" value="1"/>
</dbReference>
<dbReference type="Proteomes" id="UP000290889">
    <property type="component" value="Chromosome"/>
</dbReference>
<feature type="domain" description="SPOR" evidence="2">
    <location>
        <begin position="236"/>
        <end position="313"/>
    </location>
</feature>
<dbReference type="PROSITE" id="PS51724">
    <property type="entry name" value="SPOR"/>
    <property type="match status" value="1"/>
</dbReference>
<accession>A0A411ECG8</accession>
<dbReference type="Pfam" id="PF18174">
    <property type="entry name" value="HU-CCDC81_bac_1"/>
    <property type="match status" value="1"/>
</dbReference>
<dbReference type="EMBL" id="CP035544">
    <property type="protein sequence ID" value="QBA65441.1"/>
    <property type="molecule type" value="Genomic_DNA"/>
</dbReference>
<keyword evidence="1" id="KW-0175">Coiled coil</keyword>
<dbReference type="InterPro" id="IPR007730">
    <property type="entry name" value="SPOR-like_dom"/>
</dbReference>
<dbReference type="RefSeq" id="WP_129606669.1">
    <property type="nucleotide sequence ID" value="NZ_CP035544.1"/>
</dbReference>
<dbReference type="Pfam" id="PF05036">
    <property type="entry name" value="SPOR"/>
    <property type="match status" value="1"/>
</dbReference>
<dbReference type="InterPro" id="IPR041268">
    <property type="entry name" value="HU-CCDC81_bac_2"/>
</dbReference>
<reference evidence="3 4" key="1">
    <citation type="submission" date="2019-01" db="EMBL/GenBank/DDBJ databases">
        <title>Muriicola soli sp. nov., isolated from soil.</title>
        <authorList>
            <person name="Kang H.J."/>
            <person name="Kim S.B."/>
        </authorList>
    </citation>
    <scope>NUCLEOTIDE SEQUENCE [LARGE SCALE GENOMIC DNA]</scope>
    <source>
        <strain evidence="3 4">MMS17-SY002</strain>
    </source>
</reference>
<dbReference type="GO" id="GO:0042834">
    <property type="term" value="F:peptidoglycan binding"/>
    <property type="evidence" value="ECO:0007669"/>
    <property type="project" value="InterPro"/>
</dbReference>
<dbReference type="AlphaFoldDB" id="A0A411ECG8"/>
<dbReference type="InterPro" id="IPR040495">
    <property type="entry name" value="HU-CCDC81_bac_1"/>
</dbReference>
<evidence type="ECO:0000259" key="2">
    <source>
        <dbReference type="PROSITE" id="PS51724"/>
    </source>
</evidence>